<name>A0A9W6NJE6_9ACTN</name>
<evidence type="ECO:0000259" key="1">
    <source>
        <dbReference type="PROSITE" id="PS50943"/>
    </source>
</evidence>
<dbReference type="PROSITE" id="PS50943">
    <property type="entry name" value="HTH_CROC1"/>
    <property type="match status" value="1"/>
</dbReference>
<keyword evidence="3" id="KW-1185">Reference proteome</keyword>
<dbReference type="Proteomes" id="UP001143480">
    <property type="component" value="Unassembled WGS sequence"/>
</dbReference>
<dbReference type="InterPro" id="IPR010982">
    <property type="entry name" value="Lambda_DNA-bd_dom_sf"/>
</dbReference>
<dbReference type="AlphaFoldDB" id="A0A9W6NJE6"/>
<dbReference type="Pfam" id="PF13560">
    <property type="entry name" value="HTH_31"/>
    <property type="match status" value="1"/>
</dbReference>
<dbReference type="InterPro" id="IPR043917">
    <property type="entry name" value="DUF5753"/>
</dbReference>
<accession>A0A9W6NJE6</accession>
<dbReference type="CDD" id="cd00093">
    <property type="entry name" value="HTH_XRE"/>
    <property type="match status" value="1"/>
</dbReference>
<proteinExistence type="predicted"/>
<gene>
    <name evidence="2" type="ORF">GCM10017581_007030</name>
</gene>
<sequence>MSSAHSPTFPRFQLGKQLRELREQARLTTEDVGLQLDCSPSTISRMEGGKVGIRRSTLERLLEIYEVTDQEQIDTLVVLARQGKTRGWFARYGDLPASYSRYIGLESSAAEMRDYEALVVPGMLQTEEYTRALLAASTGESDETVEAHVKARRERQNLLTREDQPLQLIAVLDESVIRRSIGGADVMRSQLKHLADMGRARNVTVQILPFSGGAYAGMAGSFAILKFQDAPSVVYAEAMTGDIYPAADDVQRYADVFENLRAAALSPLESIKMIEDSSN</sequence>
<organism evidence="2 3">
    <name type="scientific">Dactylosporangium matsuzakiense</name>
    <dbReference type="NCBI Taxonomy" id="53360"/>
    <lineage>
        <taxon>Bacteria</taxon>
        <taxon>Bacillati</taxon>
        <taxon>Actinomycetota</taxon>
        <taxon>Actinomycetes</taxon>
        <taxon>Micromonosporales</taxon>
        <taxon>Micromonosporaceae</taxon>
        <taxon>Dactylosporangium</taxon>
    </lineage>
</organism>
<dbReference type="Pfam" id="PF19054">
    <property type="entry name" value="DUF5753"/>
    <property type="match status" value="1"/>
</dbReference>
<evidence type="ECO:0000313" key="3">
    <source>
        <dbReference type="Proteomes" id="UP001143480"/>
    </source>
</evidence>
<reference evidence="2" key="2">
    <citation type="submission" date="2023-01" db="EMBL/GenBank/DDBJ databases">
        <authorList>
            <person name="Sun Q."/>
            <person name="Evtushenko L."/>
        </authorList>
    </citation>
    <scope>NUCLEOTIDE SEQUENCE</scope>
    <source>
        <strain evidence="2">VKM Ac-1321</strain>
    </source>
</reference>
<dbReference type="SMART" id="SM00530">
    <property type="entry name" value="HTH_XRE"/>
    <property type="match status" value="1"/>
</dbReference>
<feature type="domain" description="HTH cro/C1-type" evidence="1">
    <location>
        <begin position="18"/>
        <end position="72"/>
    </location>
</feature>
<dbReference type="InterPro" id="IPR001387">
    <property type="entry name" value="Cro/C1-type_HTH"/>
</dbReference>
<dbReference type="SUPFAM" id="SSF47413">
    <property type="entry name" value="lambda repressor-like DNA-binding domains"/>
    <property type="match status" value="1"/>
</dbReference>
<dbReference type="RefSeq" id="WP_261962215.1">
    <property type="nucleotide sequence ID" value="NZ_BAAAXA010000001.1"/>
</dbReference>
<comment type="caution">
    <text evidence="2">The sequence shown here is derived from an EMBL/GenBank/DDBJ whole genome shotgun (WGS) entry which is preliminary data.</text>
</comment>
<protein>
    <submittedName>
        <fullName evidence="2">Transcriptional regulator</fullName>
    </submittedName>
</protein>
<evidence type="ECO:0000313" key="2">
    <source>
        <dbReference type="EMBL" id="GLK98962.1"/>
    </source>
</evidence>
<dbReference type="EMBL" id="BSFP01000002">
    <property type="protein sequence ID" value="GLK98962.1"/>
    <property type="molecule type" value="Genomic_DNA"/>
</dbReference>
<dbReference type="GO" id="GO:0003677">
    <property type="term" value="F:DNA binding"/>
    <property type="evidence" value="ECO:0007669"/>
    <property type="project" value="InterPro"/>
</dbReference>
<reference evidence="2" key="1">
    <citation type="journal article" date="2014" name="Int. J. Syst. Evol. Microbiol.">
        <title>Complete genome sequence of Corynebacterium casei LMG S-19264T (=DSM 44701T), isolated from a smear-ripened cheese.</title>
        <authorList>
            <consortium name="US DOE Joint Genome Institute (JGI-PGF)"/>
            <person name="Walter F."/>
            <person name="Albersmeier A."/>
            <person name="Kalinowski J."/>
            <person name="Ruckert C."/>
        </authorList>
    </citation>
    <scope>NUCLEOTIDE SEQUENCE</scope>
    <source>
        <strain evidence="2">VKM Ac-1321</strain>
    </source>
</reference>
<dbReference type="Gene3D" id="1.10.260.40">
    <property type="entry name" value="lambda repressor-like DNA-binding domains"/>
    <property type="match status" value="1"/>
</dbReference>